<gene>
    <name evidence="6" type="ORF">OIU74_006896</name>
</gene>
<protein>
    <submittedName>
        <fullName evidence="6">CHITINASE (CLASS IB) / HEVEIN</fullName>
    </submittedName>
</protein>
<reference evidence="6" key="2">
    <citation type="journal article" date="2023" name="Int. J. Mol. Sci.">
        <title>De Novo Assembly and Annotation of 11 Diverse Shrub Willow (Salix) Genomes Reveals Novel Gene Organization in Sex-Linked Regions.</title>
        <authorList>
            <person name="Hyden B."/>
            <person name="Feng K."/>
            <person name="Yates T.B."/>
            <person name="Jawdy S."/>
            <person name="Cereghino C."/>
            <person name="Smart L.B."/>
            <person name="Muchero W."/>
        </authorList>
    </citation>
    <scope>NUCLEOTIDE SEQUENCE</scope>
    <source>
        <tissue evidence="6">Shoot tip</tissue>
    </source>
</reference>
<dbReference type="GO" id="GO:0004568">
    <property type="term" value="F:chitinase activity"/>
    <property type="evidence" value="ECO:0007669"/>
    <property type="project" value="InterPro"/>
</dbReference>
<dbReference type="GO" id="GO:0016998">
    <property type="term" value="P:cell wall macromolecule catabolic process"/>
    <property type="evidence" value="ECO:0007669"/>
    <property type="project" value="InterPro"/>
</dbReference>
<comment type="caution">
    <text evidence="6">The sequence shown here is derived from an EMBL/GenBank/DDBJ whole genome shotgun (WGS) entry which is preliminary data.</text>
</comment>
<keyword evidence="3" id="KW-0611">Plant defense</keyword>
<dbReference type="SUPFAM" id="SSF53955">
    <property type="entry name" value="Lysozyme-like"/>
    <property type="match status" value="1"/>
</dbReference>
<comment type="similarity">
    <text evidence="1">Belongs to the glycosyl hydrolase 19 family. Chitinase class I subfamily.</text>
</comment>
<reference evidence="6" key="1">
    <citation type="submission" date="2022-11" db="EMBL/GenBank/DDBJ databases">
        <authorList>
            <person name="Hyden B.L."/>
            <person name="Feng K."/>
            <person name="Yates T."/>
            <person name="Jawdy S."/>
            <person name="Smart L.B."/>
            <person name="Muchero W."/>
        </authorList>
    </citation>
    <scope>NUCLEOTIDE SEQUENCE</scope>
    <source>
        <tissue evidence="6">Shoot tip</tissue>
    </source>
</reference>
<sequence length="204" mass="22317">MEGARGNGFYTYDAFISAARSFGGFGTSGDDTDTSKGALRFLGSNLSRNHRLGKRSPNSVLIGSMALPIWNAILWPRLNSTYSVNLAFNSSFRFDPTQETRTDFDLLTLSATHNYGLSWSSHWRGSHKQSGLGSKRPVISFKTGAANRVPGYGVITNIINGGLECGSGANDKVADRIGFYRRYCDLLGVSYGDNLDCYNQRPFA</sequence>
<dbReference type="GO" id="GO:0006032">
    <property type="term" value="P:chitin catabolic process"/>
    <property type="evidence" value="ECO:0007669"/>
    <property type="project" value="InterPro"/>
</dbReference>
<evidence type="ECO:0000256" key="1">
    <source>
        <dbReference type="ARBA" id="ARBA00009373"/>
    </source>
</evidence>
<dbReference type="GO" id="GO:0008061">
    <property type="term" value="F:chitin binding"/>
    <property type="evidence" value="ECO:0007669"/>
    <property type="project" value="UniProtKB-KW"/>
</dbReference>
<dbReference type="Proteomes" id="UP001151752">
    <property type="component" value="Unassembled WGS sequence"/>
</dbReference>
<accession>A0A9Q0SGL4</accession>
<keyword evidence="2" id="KW-0147">Chitin-binding</keyword>
<evidence type="ECO:0000313" key="7">
    <source>
        <dbReference type="Proteomes" id="UP001151752"/>
    </source>
</evidence>
<evidence type="ECO:0000256" key="3">
    <source>
        <dbReference type="ARBA" id="ARBA00022821"/>
    </source>
</evidence>
<dbReference type="Pfam" id="PF00182">
    <property type="entry name" value="Glyco_hydro_19"/>
    <property type="match status" value="2"/>
</dbReference>
<feature type="domain" description="Glycoside hydrolase family 19 catalytic" evidence="5">
    <location>
        <begin position="5"/>
        <end position="44"/>
    </location>
</feature>
<name>A0A9Q0SGL4_9ROSI</name>
<evidence type="ECO:0000256" key="4">
    <source>
        <dbReference type="ARBA" id="ARBA00023157"/>
    </source>
</evidence>
<dbReference type="GO" id="GO:0050832">
    <property type="term" value="P:defense response to fungus"/>
    <property type="evidence" value="ECO:0007669"/>
    <property type="project" value="TreeGrafter"/>
</dbReference>
<proteinExistence type="inferred from homology"/>
<dbReference type="AlphaFoldDB" id="A0A9Q0SGL4"/>
<dbReference type="PANTHER" id="PTHR22595">
    <property type="entry name" value="CHITINASE-RELATED"/>
    <property type="match status" value="1"/>
</dbReference>
<keyword evidence="4" id="KW-1015">Disulfide bond</keyword>
<dbReference type="PANTHER" id="PTHR22595:SF79">
    <property type="entry name" value="CHITINASE 12"/>
    <property type="match status" value="1"/>
</dbReference>
<dbReference type="Gene3D" id="1.10.530.10">
    <property type="match status" value="1"/>
</dbReference>
<organism evidence="6 7">
    <name type="scientific">Salix koriyanagi</name>
    <dbReference type="NCBI Taxonomy" id="2511006"/>
    <lineage>
        <taxon>Eukaryota</taxon>
        <taxon>Viridiplantae</taxon>
        <taxon>Streptophyta</taxon>
        <taxon>Embryophyta</taxon>
        <taxon>Tracheophyta</taxon>
        <taxon>Spermatophyta</taxon>
        <taxon>Magnoliopsida</taxon>
        <taxon>eudicotyledons</taxon>
        <taxon>Gunneridae</taxon>
        <taxon>Pentapetalae</taxon>
        <taxon>rosids</taxon>
        <taxon>fabids</taxon>
        <taxon>Malpighiales</taxon>
        <taxon>Salicaceae</taxon>
        <taxon>Saliceae</taxon>
        <taxon>Salix</taxon>
    </lineage>
</organism>
<dbReference type="InterPro" id="IPR000726">
    <property type="entry name" value="Glyco_hydro_19_cat"/>
</dbReference>
<evidence type="ECO:0000256" key="2">
    <source>
        <dbReference type="ARBA" id="ARBA00022669"/>
    </source>
</evidence>
<dbReference type="InterPro" id="IPR023346">
    <property type="entry name" value="Lysozyme-like_dom_sf"/>
</dbReference>
<evidence type="ECO:0000259" key="5">
    <source>
        <dbReference type="Pfam" id="PF00182"/>
    </source>
</evidence>
<feature type="domain" description="Glycoside hydrolase family 19 catalytic" evidence="5">
    <location>
        <begin position="140"/>
        <end position="197"/>
    </location>
</feature>
<dbReference type="EMBL" id="JAPFFM010000121">
    <property type="protein sequence ID" value="KAJ6676070.1"/>
    <property type="molecule type" value="Genomic_DNA"/>
</dbReference>
<dbReference type="CDD" id="cd00325">
    <property type="entry name" value="chitinase_GH19"/>
    <property type="match status" value="1"/>
</dbReference>
<evidence type="ECO:0000313" key="6">
    <source>
        <dbReference type="EMBL" id="KAJ6676070.1"/>
    </source>
</evidence>
<keyword evidence="7" id="KW-1185">Reference proteome</keyword>